<dbReference type="AlphaFoldDB" id="A0A645B1K5"/>
<sequence length="62" mass="7109">MQPEIAQRKERWRFGKEMLADHVNQWFACGELFEIVAHGLVQAPGFFDVAAVADEPREECFG</sequence>
<protein>
    <submittedName>
        <fullName evidence="1">Uncharacterized protein</fullName>
    </submittedName>
</protein>
<organism evidence="1">
    <name type="scientific">bioreactor metagenome</name>
    <dbReference type="NCBI Taxonomy" id="1076179"/>
    <lineage>
        <taxon>unclassified sequences</taxon>
        <taxon>metagenomes</taxon>
        <taxon>ecological metagenomes</taxon>
    </lineage>
</organism>
<accession>A0A645B1K5</accession>
<name>A0A645B1K5_9ZZZZ</name>
<evidence type="ECO:0000313" key="1">
    <source>
        <dbReference type="EMBL" id="MPM59287.1"/>
    </source>
</evidence>
<gene>
    <name evidence="1" type="ORF">SDC9_106127</name>
</gene>
<comment type="caution">
    <text evidence="1">The sequence shown here is derived from an EMBL/GenBank/DDBJ whole genome shotgun (WGS) entry which is preliminary data.</text>
</comment>
<dbReference type="EMBL" id="VSSQ01017213">
    <property type="protein sequence ID" value="MPM59287.1"/>
    <property type="molecule type" value="Genomic_DNA"/>
</dbReference>
<proteinExistence type="predicted"/>
<reference evidence="1" key="1">
    <citation type="submission" date="2019-08" db="EMBL/GenBank/DDBJ databases">
        <authorList>
            <person name="Kucharzyk K."/>
            <person name="Murdoch R.W."/>
            <person name="Higgins S."/>
            <person name="Loffler F."/>
        </authorList>
    </citation>
    <scope>NUCLEOTIDE SEQUENCE</scope>
</reference>